<proteinExistence type="predicted"/>
<sequence>MPINHVFTRNRLEKLLRNLLNVAICYQMMTRAEPPTYDNRPHQYVATSFSPEHDHHPDNRAIDFRANIEIYPPASARRYSAPYSAAGCPERTCSPCCRCSAAGAAWNRNQTWTLRWQRGWQCLLRAQNPIYYKIKKCRLQHSATKYRYFTVRDILLESARLINIIND</sequence>
<dbReference type="EMBL" id="JADYXP020000009">
    <property type="protein sequence ID" value="KAL0116749.1"/>
    <property type="molecule type" value="Genomic_DNA"/>
</dbReference>
<evidence type="ECO:0000313" key="2">
    <source>
        <dbReference type="Proteomes" id="UP001430953"/>
    </source>
</evidence>
<name>A0AAW2FNU3_9HYME</name>
<organism evidence="1 2">
    <name type="scientific">Cardiocondyla obscurior</name>
    <dbReference type="NCBI Taxonomy" id="286306"/>
    <lineage>
        <taxon>Eukaryota</taxon>
        <taxon>Metazoa</taxon>
        <taxon>Ecdysozoa</taxon>
        <taxon>Arthropoda</taxon>
        <taxon>Hexapoda</taxon>
        <taxon>Insecta</taxon>
        <taxon>Pterygota</taxon>
        <taxon>Neoptera</taxon>
        <taxon>Endopterygota</taxon>
        <taxon>Hymenoptera</taxon>
        <taxon>Apocrita</taxon>
        <taxon>Aculeata</taxon>
        <taxon>Formicoidea</taxon>
        <taxon>Formicidae</taxon>
        <taxon>Myrmicinae</taxon>
        <taxon>Cardiocondyla</taxon>
    </lineage>
</organism>
<protein>
    <submittedName>
        <fullName evidence="1">Uncharacterized protein</fullName>
    </submittedName>
</protein>
<accession>A0AAW2FNU3</accession>
<keyword evidence="2" id="KW-1185">Reference proteome</keyword>
<reference evidence="1 2" key="1">
    <citation type="submission" date="2023-03" db="EMBL/GenBank/DDBJ databases">
        <title>High recombination rates correlate with genetic variation in Cardiocondyla obscurior ants.</title>
        <authorList>
            <person name="Errbii M."/>
        </authorList>
    </citation>
    <scope>NUCLEOTIDE SEQUENCE [LARGE SCALE GENOMIC DNA]</scope>
    <source>
        <strain evidence="1">Alpha-2009</strain>
        <tissue evidence="1">Whole body</tissue>
    </source>
</reference>
<gene>
    <name evidence="1" type="ORF">PUN28_009989</name>
</gene>
<dbReference type="Proteomes" id="UP001430953">
    <property type="component" value="Unassembled WGS sequence"/>
</dbReference>
<dbReference type="AlphaFoldDB" id="A0AAW2FNU3"/>
<evidence type="ECO:0000313" key="1">
    <source>
        <dbReference type="EMBL" id="KAL0116749.1"/>
    </source>
</evidence>
<comment type="caution">
    <text evidence="1">The sequence shown here is derived from an EMBL/GenBank/DDBJ whole genome shotgun (WGS) entry which is preliminary data.</text>
</comment>